<name>A0ABN2PIT5_9MICC</name>
<organism evidence="2 3">
    <name type="scientific">Arthrobacter gandavensis</name>
    <dbReference type="NCBI Taxonomy" id="169960"/>
    <lineage>
        <taxon>Bacteria</taxon>
        <taxon>Bacillati</taxon>
        <taxon>Actinomycetota</taxon>
        <taxon>Actinomycetes</taxon>
        <taxon>Micrococcales</taxon>
        <taxon>Micrococcaceae</taxon>
        <taxon>Arthrobacter</taxon>
    </lineage>
</organism>
<dbReference type="EMBL" id="BAAALV010000007">
    <property type="protein sequence ID" value="GAA1921551.1"/>
    <property type="molecule type" value="Genomic_DNA"/>
</dbReference>
<protein>
    <submittedName>
        <fullName evidence="2">Uncharacterized protein</fullName>
    </submittedName>
</protein>
<keyword evidence="1" id="KW-0732">Signal</keyword>
<dbReference type="RefSeq" id="WP_152228674.1">
    <property type="nucleotide sequence ID" value="NZ_BAAALV010000007.1"/>
</dbReference>
<comment type="caution">
    <text evidence="2">The sequence shown here is derived from an EMBL/GenBank/DDBJ whole genome shotgun (WGS) entry which is preliminary data.</text>
</comment>
<keyword evidence="3" id="KW-1185">Reference proteome</keyword>
<dbReference type="PROSITE" id="PS51257">
    <property type="entry name" value="PROKAR_LIPOPROTEIN"/>
    <property type="match status" value="1"/>
</dbReference>
<sequence>MPTGVRVPAAAAAAAAAGIALAGCSGDAMPAPAEPSSPGLALPRIPWEGGSEYWASFPNAKAAGWTDPEFFPVVAWHNGISTDAEVQYDKSLGINTYIGMSEGTPFSLFEDNGVYWIGDRINGSFDPGSPNWVGTFLDDEVDGRFSPPDGVHQLEARAAQAPPGTFRMANFTQMVISNDLPAADAEALVNGPTDVVSMDMYWYTVPHCAQEPYRSPYLVEITRPACRSASSYGRAVEALRIRDAADGELQQLWHFVENLNGGPVEGTYSGYVQPGQVKGAVMSAVINEARGILYFNQSFSGDCQSSNVFRASQMDPGFCGGAQVQAVGEVNRQIHELAPVINTQSYDYSFGPGLDTMLKVKGEHAYVFAMLEGGSQTGGRNFKLPPGVSSAEIEVLFENRFLAAGPGGTFEDTFEHEYSFHIYRFPLDG</sequence>
<dbReference type="Proteomes" id="UP001500784">
    <property type="component" value="Unassembled WGS sequence"/>
</dbReference>
<proteinExistence type="predicted"/>
<gene>
    <name evidence="2" type="ORF">GCM10009688_28220</name>
</gene>
<evidence type="ECO:0000313" key="2">
    <source>
        <dbReference type="EMBL" id="GAA1921551.1"/>
    </source>
</evidence>
<feature type="chain" id="PRO_5045511143" evidence="1">
    <location>
        <begin position="23"/>
        <end position="429"/>
    </location>
</feature>
<accession>A0ABN2PIT5</accession>
<evidence type="ECO:0000313" key="3">
    <source>
        <dbReference type="Proteomes" id="UP001500784"/>
    </source>
</evidence>
<evidence type="ECO:0000256" key="1">
    <source>
        <dbReference type="SAM" id="SignalP"/>
    </source>
</evidence>
<feature type="signal peptide" evidence="1">
    <location>
        <begin position="1"/>
        <end position="22"/>
    </location>
</feature>
<reference evidence="2 3" key="1">
    <citation type="journal article" date="2019" name="Int. J. Syst. Evol. Microbiol.">
        <title>The Global Catalogue of Microorganisms (GCM) 10K type strain sequencing project: providing services to taxonomists for standard genome sequencing and annotation.</title>
        <authorList>
            <consortium name="The Broad Institute Genomics Platform"/>
            <consortium name="The Broad Institute Genome Sequencing Center for Infectious Disease"/>
            <person name="Wu L."/>
            <person name="Ma J."/>
        </authorList>
    </citation>
    <scope>NUCLEOTIDE SEQUENCE [LARGE SCALE GENOMIC DNA]</scope>
    <source>
        <strain evidence="2 3">JCM 13316</strain>
    </source>
</reference>